<comment type="caution">
    <text evidence="2">The sequence shown here is derived from an EMBL/GenBank/DDBJ whole genome shotgun (WGS) entry which is preliminary data.</text>
</comment>
<evidence type="ECO:0000313" key="2">
    <source>
        <dbReference type="EMBL" id="OAT19164.1"/>
    </source>
</evidence>
<protein>
    <submittedName>
        <fullName evidence="2">ImpA family protein</fullName>
    </submittedName>
</protein>
<dbReference type="Proteomes" id="UP000078504">
    <property type="component" value="Unassembled WGS sequence"/>
</dbReference>
<sequence>MDISTSQTWVEHVVASLSEEQISSVLSESNADWEYIDREMVKLGSLNHSQLDIAEIQQRSLKLLANESKDFRVIVHLLRTLQHSGKAVELILSVQLLNQYLQQFWKQSWPHKEAHKNRFAQQILSRFEAAAANFASDSNETQHTTMFGEFAQLTTFWQETGCEQLAATAHELTALYQRHIQEHASAPVDNVLATSPNLSTAISTPLPTIPIENHDDKAWRQTLLKVADLLCEHNPQCPVGYRLRRYAIWQTITSAPQAEVDGRTPLAAFSVDLMADYQARVTAANSELWEQVEKSLLLTPYWFDGHCLSAHIAMQLGYSDTANAIREELNHFLNRIPALKTLLFNDHSPYLSQATQRWLDTHAAKAASTSSLSSNGDTENLWQCFSEQGLTPALQLLDQYQQQAHEPRDQFYRQFFGAQLFEQAGLVTTARQQYKMLHQTACQMTLPQWEPVLLKQLEEKITMDSDV</sequence>
<dbReference type="RefSeq" id="WP_064516419.1">
    <property type="nucleotide sequence ID" value="NZ_LXEP01000029.1"/>
</dbReference>
<gene>
    <name evidence="2" type="ORF">M977_02987</name>
</gene>
<dbReference type="PATRIC" id="fig|1354253.4.peg.3036"/>
<organism evidence="2 3">
    <name type="scientific">Buttiauxella gaviniae ATCC 51604</name>
    <dbReference type="NCBI Taxonomy" id="1354253"/>
    <lineage>
        <taxon>Bacteria</taxon>
        <taxon>Pseudomonadati</taxon>
        <taxon>Pseudomonadota</taxon>
        <taxon>Gammaproteobacteria</taxon>
        <taxon>Enterobacterales</taxon>
        <taxon>Enterobacteriaceae</taxon>
        <taxon>Buttiauxella</taxon>
    </lineage>
</organism>
<dbReference type="EMBL" id="LXEP01000029">
    <property type="protein sequence ID" value="OAT19164.1"/>
    <property type="molecule type" value="Genomic_DNA"/>
</dbReference>
<dbReference type="AlphaFoldDB" id="A0A1B7HU55"/>
<evidence type="ECO:0000259" key="1">
    <source>
        <dbReference type="Pfam" id="PF06812"/>
    </source>
</evidence>
<reference evidence="2 3" key="1">
    <citation type="submission" date="2016-04" db="EMBL/GenBank/DDBJ databases">
        <title>ATOL: Assembling a taxonomically balanced genome-scale reconstruction of the evolutionary history of the Enterobacteriaceae.</title>
        <authorList>
            <person name="Plunkett G.III."/>
            <person name="Neeno-Eckwall E.C."/>
            <person name="Glasner J.D."/>
            <person name="Perna N.T."/>
        </authorList>
    </citation>
    <scope>NUCLEOTIDE SEQUENCE [LARGE SCALE GENOMIC DNA]</scope>
    <source>
        <strain evidence="2 3">ATCC 51604</strain>
    </source>
</reference>
<feature type="domain" description="ImpA N-terminal" evidence="1">
    <location>
        <begin position="26"/>
        <end position="118"/>
    </location>
</feature>
<dbReference type="PANTHER" id="PTHR37024">
    <property type="entry name" value="TYPE VI SECRETION SYSTEM DUF2094 AND IMPA-RELATED DOMAIN PROTEIN"/>
    <property type="match status" value="1"/>
</dbReference>
<accession>A0A1B7HU55</accession>
<dbReference type="PANTHER" id="PTHR37024:SF3">
    <property type="entry name" value="TYPE VI SECRETION SYSTEM PROTEIN TSSA"/>
    <property type="match status" value="1"/>
</dbReference>
<dbReference type="Pfam" id="PF06812">
    <property type="entry name" value="ImpA_N"/>
    <property type="match status" value="1"/>
</dbReference>
<dbReference type="Pfam" id="PF16989">
    <property type="entry name" value="T6SS_VasJ"/>
    <property type="match status" value="1"/>
</dbReference>
<dbReference type="InterPro" id="IPR010657">
    <property type="entry name" value="ImpA_N"/>
</dbReference>
<dbReference type="NCBIfam" id="TIGR03362">
    <property type="entry name" value="VI_chp_7"/>
    <property type="match status" value="1"/>
</dbReference>
<evidence type="ECO:0000313" key="3">
    <source>
        <dbReference type="Proteomes" id="UP000078504"/>
    </source>
</evidence>
<dbReference type="InterPro" id="IPR017739">
    <property type="entry name" value="T6SS-assoc_VCA0119"/>
</dbReference>
<name>A0A1B7HU55_9ENTR</name>
<proteinExistence type="predicted"/>